<reference evidence="3 4" key="1">
    <citation type="journal article" date="2013" name="PLoS Genet.">
        <title>Comparative genome structure, secondary metabolite, and effector coding capacity across Cochliobolus pathogens.</title>
        <authorList>
            <person name="Condon B.J."/>
            <person name="Leng Y."/>
            <person name="Wu D."/>
            <person name="Bushley K.E."/>
            <person name="Ohm R.A."/>
            <person name="Otillar R."/>
            <person name="Martin J."/>
            <person name="Schackwitz W."/>
            <person name="Grimwood J."/>
            <person name="MohdZainudin N."/>
            <person name="Xue C."/>
            <person name="Wang R."/>
            <person name="Manning V.A."/>
            <person name="Dhillon B."/>
            <person name="Tu Z.J."/>
            <person name="Steffenson B.J."/>
            <person name="Salamov A."/>
            <person name="Sun H."/>
            <person name="Lowry S."/>
            <person name="LaButti K."/>
            <person name="Han J."/>
            <person name="Copeland A."/>
            <person name="Lindquist E."/>
            <person name="Barry K."/>
            <person name="Schmutz J."/>
            <person name="Baker S.E."/>
            <person name="Ciuffetti L.M."/>
            <person name="Grigoriev I.V."/>
            <person name="Zhong S."/>
            <person name="Turgeon B.G."/>
        </authorList>
    </citation>
    <scope>NUCLEOTIDE SEQUENCE [LARGE SCALE GENOMIC DNA]</scope>
    <source>
        <strain evidence="3 4">ATCC 44560</strain>
    </source>
</reference>
<evidence type="ECO:0000259" key="2">
    <source>
        <dbReference type="Pfam" id="PF24580"/>
    </source>
</evidence>
<dbReference type="eggNOG" id="ENOG502RIRE">
    <property type="taxonomic scope" value="Eukaryota"/>
</dbReference>
<evidence type="ECO:0000313" key="4">
    <source>
        <dbReference type="Proteomes" id="UP000054032"/>
    </source>
</evidence>
<dbReference type="OrthoDB" id="3533395at2759"/>
<dbReference type="GeneID" id="19124596"/>
<dbReference type="STRING" id="930090.W6ZG69"/>
<sequence length="625" mass="70790">DDPWLWNTDRLVANLCHSPMIFFMASQPAENIPDSSALETELRAQKITGRMLLTSFGLEEVVMQNKLNIPSMSHRFALYWATELLRGESDGYNNQQLANLLNKKAQNPPSIAPTTRSPHIASNQRGTEQKRSRVEIVPVEPVRQALQTQTHHTSNEFDHLLRWQNADEDDKVIDFAAEDSQEDADSITADGEDEGLDDPLEPDEVQAPSSRTKLPAEQIVNIINECIDAYSKSWKPNAGVPCGEEVDYDVDAMWDEAEASGQRKNLVQKYEEEHAYFSHRLDKLCDEIVKAAGSNPNDVRTQCRNIETTIQAMELASWLRDIYELEPVDSDDEPASPADDASMASLPRPSAVATTAIINLDTSPEPSETGGAVATVKKPGQNELDRSRNLLTHQRRTLTPDFILRDIAGNSSSRQRQSLSPELAITQSIEPIVNEYRRPLHPNDPRYPSHPRHTPILRRYGDDPENASINSVRRWRWEDLIEHLDRKRIVSKTVFEMDGSDRESVRIRVQLIDTIHLSREIVACVDMLWRGESKLQGVLPRDVAKITRFTNLFLSWWFCRNYFDEPNASTAELEELQSCLADGSAGVSTFCDYLYKIMETTFSEQALQHPDQPSQAEIIEISDDD</sequence>
<feature type="region of interest" description="Disordered" evidence="1">
    <location>
        <begin position="436"/>
        <end position="461"/>
    </location>
</feature>
<feature type="domain" description="DUF7607" evidence="2">
    <location>
        <begin position="217"/>
        <end position="326"/>
    </location>
</feature>
<dbReference type="HOGENOM" id="CLU_480724_0_0_1"/>
<protein>
    <recommendedName>
        <fullName evidence="2">DUF7607 domain-containing protein</fullName>
    </recommendedName>
</protein>
<dbReference type="RefSeq" id="XP_007684431.1">
    <property type="nucleotide sequence ID" value="XM_007686241.2"/>
</dbReference>
<evidence type="ECO:0000313" key="3">
    <source>
        <dbReference type="EMBL" id="EUC49025.1"/>
    </source>
</evidence>
<gene>
    <name evidence="3" type="ORF">COCMIDRAFT_53792</name>
</gene>
<feature type="region of interest" description="Disordered" evidence="1">
    <location>
        <begin position="105"/>
        <end position="132"/>
    </location>
</feature>
<proteinExistence type="predicted"/>
<feature type="non-terminal residue" evidence="3">
    <location>
        <position position="625"/>
    </location>
</feature>
<dbReference type="Pfam" id="PF24580">
    <property type="entry name" value="DUF7607"/>
    <property type="match status" value="1"/>
</dbReference>
<feature type="non-terminal residue" evidence="3">
    <location>
        <position position="1"/>
    </location>
</feature>
<dbReference type="InterPro" id="IPR056026">
    <property type="entry name" value="DUF7607"/>
</dbReference>
<dbReference type="Proteomes" id="UP000054032">
    <property type="component" value="Unassembled WGS sequence"/>
</dbReference>
<dbReference type="AlphaFoldDB" id="W6ZG69"/>
<dbReference type="EMBL" id="KI963935">
    <property type="protein sequence ID" value="EUC49025.1"/>
    <property type="molecule type" value="Genomic_DNA"/>
</dbReference>
<dbReference type="KEGG" id="bor:COCMIDRAFT_53792"/>
<feature type="compositionally biased region" description="Low complexity" evidence="1">
    <location>
        <begin position="335"/>
        <end position="347"/>
    </location>
</feature>
<keyword evidence="4" id="KW-1185">Reference proteome</keyword>
<feature type="region of interest" description="Disordered" evidence="1">
    <location>
        <begin position="328"/>
        <end position="348"/>
    </location>
</feature>
<feature type="compositionally biased region" description="Acidic residues" evidence="1">
    <location>
        <begin position="178"/>
        <end position="204"/>
    </location>
</feature>
<feature type="compositionally biased region" description="Polar residues" evidence="1">
    <location>
        <begin position="108"/>
        <end position="126"/>
    </location>
</feature>
<evidence type="ECO:0000256" key="1">
    <source>
        <dbReference type="SAM" id="MobiDB-lite"/>
    </source>
</evidence>
<accession>W6ZG69</accession>
<feature type="region of interest" description="Disordered" evidence="1">
    <location>
        <begin position="178"/>
        <end position="212"/>
    </location>
</feature>
<name>W6ZG69_COCMI</name>
<organism evidence="3 4">
    <name type="scientific">Bipolaris oryzae ATCC 44560</name>
    <dbReference type="NCBI Taxonomy" id="930090"/>
    <lineage>
        <taxon>Eukaryota</taxon>
        <taxon>Fungi</taxon>
        <taxon>Dikarya</taxon>
        <taxon>Ascomycota</taxon>
        <taxon>Pezizomycotina</taxon>
        <taxon>Dothideomycetes</taxon>
        <taxon>Pleosporomycetidae</taxon>
        <taxon>Pleosporales</taxon>
        <taxon>Pleosporineae</taxon>
        <taxon>Pleosporaceae</taxon>
        <taxon>Bipolaris</taxon>
    </lineage>
</organism>